<evidence type="ECO:0000256" key="6">
    <source>
        <dbReference type="SAM" id="MobiDB-lite"/>
    </source>
</evidence>
<dbReference type="VEuPathDB" id="FungiDB:SeMB42_g03694"/>
<evidence type="ECO:0000313" key="9">
    <source>
        <dbReference type="EMBL" id="TPX46416.1"/>
    </source>
</evidence>
<reference evidence="7 11" key="1">
    <citation type="journal article" date="2019" name="Sci. Rep.">
        <title>Comparative genomics of chytrid fungi reveal insights into the obligate biotrophic and pathogenic lifestyle of Synchytrium endobioticum.</title>
        <authorList>
            <person name="van de Vossenberg B.T.L.H."/>
            <person name="Warris S."/>
            <person name="Nguyen H.D.T."/>
            <person name="van Gent-Pelzer M.P.E."/>
            <person name="Joly D.L."/>
            <person name="van de Geest H.C."/>
            <person name="Bonants P.J.M."/>
            <person name="Smith D.S."/>
            <person name="Levesque C.A."/>
            <person name="van der Lee T.A.J."/>
        </authorList>
    </citation>
    <scope>NUCLEOTIDE SEQUENCE [LARGE SCALE GENOMIC DNA]</scope>
    <source>
        <strain evidence="7 11">MB42</strain>
    </source>
</reference>
<dbReference type="EMBL" id="QEAN01000136">
    <property type="protein sequence ID" value="TPX46413.1"/>
    <property type="molecule type" value="Genomic_DNA"/>
</dbReference>
<evidence type="ECO:0000313" key="11">
    <source>
        <dbReference type="Proteomes" id="UP000317494"/>
    </source>
</evidence>
<evidence type="ECO:0000256" key="5">
    <source>
        <dbReference type="ARBA" id="ARBA00023242"/>
    </source>
</evidence>
<gene>
    <name evidence="10" type="ORF">SeMB42_g03693</name>
    <name evidence="8" type="ORF">SeMB42_g03694</name>
    <name evidence="9" type="ORF">SeMB42_g03695</name>
    <name evidence="7" type="ORF">SeMB42_g03696</name>
</gene>
<evidence type="ECO:0000313" key="8">
    <source>
        <dbReference type="EMBL" id="TPX46415.1"/>
    </source>
</evidence>
<comment type="subcellular location">
    <subcellularLocation>
        <location evidence="1">Nucleus</location>
    </subcellularLocation>
</comment>
<organism evidence="7 11">
    <name type="scientific">Synchytrium endobioticum</name>
    <dbReference type="NCBI Taxonomy" id="286115"/>
    <lineage>
        <taxon>Eukaryota</taxon>
        <taxon>Fungi</taxon>
        <taxon>Fungi incertae sedis</taxon>
        <taxon>Chytridiomycota</taxon>
        <taxon>Chytridiomycota incertae sedis</taxon>
        <taxon>Chytridiomycetes</taxon>
        <taxon>Synchytriales</taxon>
        <taxon>Synchytriaceae</taxon>
        <taxon>Synchytrium</taxon>
    </lineage>
</organism>
<dbReference type="PANTHER" id="PTHR47338">
    <property type="entry name" value="ZN(II)2CYS6 TRANSCRIPTION FACTOR (EUROFUNG)-RELATED"/>
    <property type="match status" value="1"/>
</dbReference>
<keyword evidence="5" id="KW-0539">Nucleus</keyword>
<dbReference type="AlphaFoldDB" id="A0A507D4L8"/>
<evidence type="ECO:0000313" key="7">
    <source>
        <dbReference type="EMBL" id="TPX46413.1"/>
    </source>
</evidence>
<evidence type="ECO:0000256" key="3">
    <source>
        <dbReference type="ARBA" id="ARBA00023015"/>
    </source>
</evidence>
<evidence type="ECO:0000256" key="2">
    <source>
        <dbReference type="ARBA" id="ARBA00022723"/>
    </source>
</evidence>
<dbReference type="CDD" id="cd12148">
    <property type="entry name" value="fungal_TF_MHR"/>
    <property type="match status" value="1"/>
</dbReference>
<feature type="compositionally biased region" description="Polar residues" evidence="6">
    <location>
        <begin position="11"/>
        <end position="20"/>
    </location>
</feature>
<dbReference type="GO" id="GO:0046872">
    <property type="term" value="F:metal ion binding"/>
    <property type="evidence" value="ECO:0007669"/>
    <property type="project" value="UniProtKB-KW"/>
</dbReference>
<name>A0A507D4L8_9FUNG</name>
<dbReference type="VEuPathDB" id="FungiDB:SeMB42_g03695"/>
<evidence type="ECO:0000256" key="1">
    <source>
        <dbReference type="ARBA" id="ARBA00004123"/>
    </source>
</evidence>
<accession>A0A507D4L8</accession>
<proteinExistence type="predicted"/>
<evidence type="ECO:0000256" key="4">
    <source>
        <dbReference type="ARBA" id="ARBA00023163"/>
    </source>
</evidence>
<keyword evidence="3" id="KW-0805">Transcription regulation</keyword>
<dbReference type="EMBL" id="QEAN01000136">
    <property type="protein sequence ID" value="TPX46416.1"/>
    <property type="molecule type" value="Genomic_DNA"/>
</dbReference>
<dbReference type="GO" id="GO:0005634">
    <property type="term" value="C:nucleus"/>
    <property type="evidence" value="ECO:0007669"/>
    <property type="project" value="UniProtKB-SubCell"/>
</dbReference>
<keyword evidence="11" id="KW-1185">Reference proteome</keyword>
<sequence>MYGPGRLRSSLPINMSNQGRPSAGSPSIYGARPSIARLASHNAMNHGMFRPSKAQIQFLVDAYLDRNLPHTIGGLLHRTEFYSNSSMLPLAPPHLRDAVCALASVFCGDFGATFSDKFAEQSWNAISSQLQTGDISIVKTLLVLSQVAEVKHNITWNVFCTKSAVVLSKNLGLDQMPATNEDSWSIARQMSLRVWCAVVTKFIMMTACINGREEVDSILPHLDALMPEYVFDRALNQTLVLHDGLPTEIVPDQVFSSFKQMYKMATLAKKIVPYLFGLSSQSIKGPGGYAVFTENYIRSFPVVQAELEIFFKGLPAWIQFCYKAGTRFGGSNYSKDPVSPMGPLLLISFHCLQAGLCFPAILLTAKGVNMPVPMSDISRRIVRSSLAVGYFLGHLSQFPHVKLTLATIPTLLYIAGVCCIGSRCLIPNECLERPMTAEFNIVTALKEWSSYMPVAGFYLDLLVKLQSNADDNAVTSLDVPFG</sequence>
<dbReference type="EMBL" id="QEAN01000136">
    <property type="protein sequence ID" value="TPX46415.1"/>
    <property type="molecule type" value="Genomic_DNA"/>
</dbReference>
<dbReference type="GO" id="GO:0000981">
    <property type="term" value="F:DNA-binding transcription factor activity, RNA polymerase II-specific"/>
    <property type="evidence" value="ECO:0007669"/>
    <property type="project" value="InterPro"/>
</dbReference>
<comment type="caution">
    <text evidence="7">The sequence shown here is derived from an EMBL/GenBank/DDBJ whole genome shotgun (WGS) entry which is preliminary data.</text>
</comment>
<dbReference type="VEuPathDB" id="FungiDB:SeMB42_g03693"/>
<dbReference type="InterPro" id="IPR050815">
    <property type="entry name" value="TF_fung"/>
</dbReference>
<feature type="region of interest" description="Disordered" evidence="6">
    <location>
        <begin position="1"/>
        <end position="26"/>
    </location>
</feature>
<protein>
    <recommendedName>
        <fullName evidence="12">Transcription factor domain-containing protein</fullName>
    </recommendedName>
</protein>
<dbReference type="PANTHER" id="PTHR47338:SF5">
    <property type="entry name" value="ZN(II)2CYS6 TRANSCRIPTION FACTOR (EUROFUNG)"/>
    <property type="match status" value="1"/>
</dbReference>
<dbReference type="VEuPathDB" id="FungiDB:SeMB42_g03696"/>
<keyword evidence="2" id="KW-0479">Metal-binding</keyword>
<dbReference type="EMBL" id="QEAN01000136">
    <property type="protein sequence ID" value="TPX46417.1"/>
    <property type="molecule type" value="Genomic_DNA"/>
</dbReference>
<evidence type="ECO:0000313" key="10">
    <source>
        <dbReference type="EMBL" id="TPX46417.1"/>
    </source>
</evidence>
<keyword evidence="4" id="KW-0804">Transcription</keyword>
<evidence type="ECO:0008006" key="12">
    <source>
        <dbReference type="Google" id="ProtNLM"/>
    </source>
</evidence>
<dbReference type="Proteomes" id="UP000317494">
    <property type="component" value="Unassembled WGS sequence"/>
</dbReference>